<accession>D4D496</accession>
<evidence type="ECO:0000313" key="3">
    <source>
        <dbReference type="Proteomes" id="UP000008383"/>
    </source>
</evidence>
<proteinExistence type="predicted"/>
<dbReference type="KEGG" id="tve:TRV_01911"/>
<gene>
    <name evidence="2" type="ORF">TRV_01911</name>
</gene>
<reference evidence="3" key="1">
    <citation type="journal article" date="2011" name="Genome Biol.">
        <title>Comparative and functional genomics provide insights into the pathogenicity of dermatophytic fungi.</title>
        <authorList>
            <person name="Burmester A."/>
            <person name="Shelest E."/>
            <person name="Gloeckner G."/>
            <person name="Heddergott C."/>
            <person name="Schindler S."/>
            <person name="Staib P."/>
            <person name="Heidel A."/>
            <person name="Felder M."/>
            <person name="Petzold A."/>
            <person name="Szafranski K."/>
            <person name="Feuermann M."/>
            <person name="Pedruzzi I."/>
            <person name="Priebe S."/>
            <person name="Groth M."/>
            <person name="Winkler R."/>
            <person name="Li W."/>
            <person name="Kniemeyer O."/>
            <person name="Schroeckh V."/>
            <person name="Hertweck C."/>
            <person name="Hube B."/>
            <person name="White T.C."/>
            <person name="Platzer M."/>
            <person name="Guthke R."/>
            <person name="Heitman J."/>
            <person name="Woestemeyer J."/>
            <person name="Zipfel P.F."/>
            <person name="Monod M."/>
            <person name="Brakhage A.A."/>
        </authorList>
    </citation>
    <scope>NUCLEOTIDE SEQUENCE [LARGE SCALE GENOMIC DNA]</scope>
    <source>
        <strain evidence="3">HKI 0517</strain>
    </source>
</reference>
<dbReference type="RefSeq" id="XP_003023969.1">
    <property type="nucleotide sequence ID" value="XM_003023923.1"/>
</dbReference>
<evidence type="ECO:0000256" key="1">
    <source>
        <dbReference type="SAM" id="MobiDB-lite"/>
    </source>
</evidence>
<dbReference type="AlphaFoldDB" id="D4D496"/>
<dbReference type="HOGENOM" id="CLU_2049123_0_0_1"/>
<dbReference type="Proteomes" id="UP000008383">
    <property type="component" value="Unassembled WGS sequence"/>
</dbReference>
<sequence length="122" mass="13814">MDWLFGTSIGDELEDDIPEQSNGESIAEKLVEKKPRRSHRRKTRENRYRYVVWDVRSGRQVSLMSEGGEETEKEVACLVVIGFVCIILQGVWNIATKALNFFGNFDISVGNTPYRCDGGALL</sequence>
<keyword evidence="3" id="KW-1185">Reference proteome</keyword>
<organism evidence="2 3">
    <name type="scientific">Trichophyton verrucosum (strain HKI 0517)</name>
    <dbReference type="NCBI Taxonomy" id="663202"/>
    <lineage>
        <taxon>Eukaryota</taxon>
        <taxon>Fungi</taxon>
        <taxon>Dikarya</taxon>
        <taxon>Ascomycota</taxon>
        <taxon>Pezizomycotina</taxon>
        <taxon>Eurotiomycetes</taxon>
        <taxon>Eurotiomycetidae</taxon>
        <taxon>Onygenales</taxon>
        <taxon>Arthrodermataceae</taxon>
        <taxon>Trichophyton</taxon>
    </lineage>
</organism>
<protein>
    <submittedName>
        <fullName evidence="2">Uncharacterized protein</fullName>
    </submittedName>
</protein>
<dbReference type="EMBL" id="ACYE01000100">
    <property type="protein sequence ID" value="EFE43351.1"/>
    <property type="molecule type" value="Genomic_DNA"/>
</dbReference>
<name>D4D496_TRIVH</name>
<feature type="region of interest" description="Disordered" evidence="1">
    <location>
        <begin position="1"/>
        <end position="42"/>
    </location>
</feature>
<dbReference type="GeneID" id="9582662"/>
<comment type="caution">
    <text evidence="2">The sequence shown here is derived from an EMBL/GenBank/DDBJ whole genome shotgun (WGS) entry which is preliminary data.</text>
</comment>
<evidence type="ECO:0000313" key="2">
    <source>
        <dbReference type="EMBL" id="EFE43351.1"/>
    </source>
</evidence>